<keyword evidence="3" id="KW-0274">FAD</keyword>
<dbReference type="PROSITE" id="PS51387">
    <property type="entry name" value="FAD_PCMH"/>
    <property type="match status" value="1"/>
</dbReference>
<dbReference type="GO" id="GO:0016491">
    <property type="term" value="F:oxidoreductase activity"/>
    <property type="evidence" value="ECO:0007669"/>
    <property type="project" value="UniProtKB-KW"/>
</dbReference>
<dbReference type="InterPro" id="IPR016171">
    <property type="entry name" value="Vanillyl_alc_oxidase_C-sub2"/>
</dbReference>
<organism evidence="6 7">
    <name type="scientific">Corynebacterium renale</name>
    <dbReference type="NCBI Taxonomy" id="1724"/>
    <lineage>
        <taxon>Bacteria</taxon>
        <taxon>Bacillati</taxon>
        <taxon>Actinomycetota</taxon>
        <taxon>Actinomycetes</taxon>
        <taxon>Mycobacteriales</taxon>
        <taxon>Corynebacteriaceae</taxon>
        <taxon>Corynebacterium</taxon>
    </lineage>
</organism>
<dbReference type="InterPro" id="IPR006094">
    <property type="entry name" value="Oxid_FAD_bind_N"/>
</dbReference>
<reference evidence="6 7" key="1">
    <citation type="submission" date="2017-10" db="EMBL/GenBank/DDBJ databases">
        <title>Sequencing the genomes of 1000 actinobacteria strains.</title>
        <authorList>
            <person name="Klenk H.-P."/>
        </authorList>
    </citation>
    <scope>NUCLEOTIDE SEQUENCE [LARGE SCALE GENOMIC DNA]</scope>
    <source>
        <strain evidence="6 7">DSM 20688</strain>
    </source>
</reference>
<dbReference type="Proteomes" id="UP000221653">
    <property type="component" value="Unassembled WGS sequence"/>
</dbReference>
<dbReference type="PANTHER" id="PTHR42934:SF2">
    <property type="entry name" value="GLYCOLATE OXIDASE SUBUNIT GLCD"/>
    <property type="match status" value="1"/>
</dbReference>
<keyword evidence="2" id="KW-0285">Flavoprotein</keyword>
<dbReference type="PANTHER" id="PTHR42934">
    <property type="entry name" value="GLYCOLATE OXIDASE SUBUNIT GLCD"/>
    <property type="match status" value="1"/>
</dbReference>
<dbReference type="Gene3D" id="3.30.70.2740">
    <property type="match status" value="1"/>
</dbReference>
<dbReference type="GO" id="GO:0071949">
    <property type="term" value="F:FAD binding"/>
    <property type="evidence" value="ECO:0007669"/>
    <property type="project" value="InterPro"/>
</dbReference>
<comment type="caution">
    <text evidence="6">The sequence shown here is derived from an EMBL/GenBank/DDBJ whole genome shotgun (WGS) entry which is preliminary data.</text>
</comment>
<gene>
    <name evidence="6" type="ORF">ATK06_2223</name>
</gene>
<proteinExistence type="predicted"/>
<evidence type="ECO:0000256" key="3">
    <source>
        <dbReference type="ARBA" id="ARBA00022827"/>
    </source>
</evidence>
<dbReference type="SUPFAM" id="SSF56176">
    <property type="entry name" value="FAD-binding/transporter-associated domain-like"/>
    <property type="match status" value="1"/>
</dbReference>
<dbReference type="STRING" id="1724.GCA_001044175_01900"/>
<dbReference type="InterPro" id="IPR016166">
    <property type="entry name" value="FAD-bd_PCMH"/>
</dbReference>
<dbReference type="Gene3D" id="1.10.45.10">
    <property type="entry name" value="Vanillyl-alcohol Oxidase, Chain A, domain 4"/>
    <property type="match status" value="1"/>
</dbReference>
<evidence type="ECO:0000256" key="4">
    <source>
        <dbReference type="ARBA" id="ARBA00023002"/>
    </source>
</evidence>
<keyword evidence="4" id="KW-0560">Oxidoreductase</keyword>
<keyword evidence="7" id="KW-1185">Reference proteome</keyword>
<evidence type="ECO:0000256" key="1">
    <source>
        <dbReference type="ARBA" id="ARBA00001974"/>
    </source>
</evidence>
<dbReference type="InterPro" id="IPR016164">
    <property type="entry name" value="FAD-linked_Oxase-like_C"/>
</dbReference>
<dbReference type="AlphaFoldDB" id="A0A2A9DT48"/>
<evidence type="ECO:0000259" key="5">
    <source>
        <dbReference type="PROSITE" id="PS51387"/>
    </source>
</evidence>
<accession>A0A2A9DT48</accession>
<feature type="domain" description="FAD-binding PCMH-type" evidence="5">
    <location>
        <begin position="49"/>
        <end position="228"/>
    </location>
</feature>
<protein>
    <submittedName>
        <fullName evidence="6">Glycolate oxidase</fullName>
    </submittedName>
</protein>
<dbReference type="SUPFAM" id="SSF55103">
    <property type="entry name" value="FAD-linked oxidases, C-terminal domain"/>
    <property type="match status" value="1"/>
</dbReference>
<dbReference type="InterPro" id="IPR004113">
    <property type="entry name" value="FAD-bd_oxidored_4_C"/>
</dbReference>
<evidence type="ECO:0000313" key="6">
    <source>
        <dbReference type="EMBL" id="PFG29089.1"/>
    </source>
</evidence>
<dbReference type="InterPro" id="IPR051914">
    <property type="entry name" value="FAD-linked_OxidoTrans_Type4"/>
</dbReference>
<name>A0A2A9DT48_9CORY</name>
<evidence type="ECO:0000256" key="2">
    <source>
        <dbReference type="ARBA" id="ARBA00022630"/>
    </source>
</evidence>
<dbReference type="InterPro" id="IPR036318">
    <property type="entry name" value="FAD-bd_PCMH-like_sf"/>
</dbReference>
<dbReference type="Pfam" id="PF02913">
    <property type="entry name" value="FAD-oxidase_C"/>
    <property type="match status" value="1"/>
</dbReference>
<dbReference type="Gene3D" id="3.30.465.10">
    <property type="match status" value="1"/>
</dbReference>
<dbReference type="Pfam" id="PF01565">
    <property type="entry name" value="FAD_binding_4"/>
    <property type="match status" value="1"/>
</dbReference>
<dbReference type="EMBL" id="PDJF01000001">
    <property type="protein sequence ID" value="PFG29089.1"/>
    <property type="molecule type" value="Genomic_DNA"/>
</dbReference>
<sequence>MPPNHLGHYRGLMDTLLLNSLIGALGPDRVLTEPTAMAPFTGDYSSYTPEADPLAVVLPRTTEEVSVALTWANEHAIPVSIHAGGSGVAGGAVAYAGGLVISTRSMDQIVEIDPASRLAVVQPGVITAELDRAAREHGLFFAPDPASTEISTVGGNIATNAGGFRCIAYGDTAAAVAGLTVVLADGSVITTGSRTVKNSTGYNLTQLFTGSEGTLGVITEATVWLTPVPEGSCHTFLAAFDTLDDAVRAVVEINASPAFLEALELIDSGIVGFIEDFAAPGLPRPAAGLLMGQAISPSAAADIERAAQICRNNGATEVTTAADDSLLDARRLALPALQKAGQWVNGDVGVPVPALPAMITRIAEISAELGVEVRIVAHAGDGNLHPNVRRIGEVDPVADEAMDRIISAAVAYGGVITGEHGIGIAKHHELSLQFDEATLAAQRAIKSALDPKNILSPNRGI</sequence>
<comment type="cofactor">
    <cofactor evidence="1">
        <name>FAD</name>
        <dbReference type="ChEBI" id="CHEBI:57692"/>
    </cofactor>
</comment>
<evidence type="ECO:0000313" key="7">
    <source>
        <dbReference type="Proteomes" id="UP000221653"/>
    </source>
</evidence>
<dbReference type="InterPro" id="IPR016169">
    <property type="entry name" value="FAD-bd_PCMH_sub2"/>
</dbReference>